<evidence type="ECO:0000256" key="3">
    <source>
        <dbReference type="ARBA" id="ARBA00022692"/>
    </source>
</evidence>
<evidence type="ECO:0000256" key="5">
    <source>
        <dbReference type="ARBA" id="ARBA00023136"/>
    </source>
</evidence>
<keyword evidence="3 6" id="KW-0812">Transmembrane</keyword>
<reference evidence="7 8" key="1">
    <citation type="submission" date="2021-01" db="EMBL/GenBank/DDBJ databases">
        <title>Genome Sequencing of Type Strains.</title>
        <authorList>
            <person name="Lemaire J.F."/>
            <person name="Inderbitzin P."/>
            <person name="Collins S.B."/>
            <person name="Wespe N."/>
            <person name="Knight-Connoni V."/>
        </authorList>
    </citation>
    <scope>NUCLEOTIDE SEQUENCE [LARGE SCALE GENOMIC DNA]</scope>
    <source>
        <strain evidence="7 8">DSM 23009</strain>
    </source>
</reference>
<feature type="transmembrane region" description="Helical" evidence="6">
    <location>
        <begin position="70"/>
        <end position="91"/>
    </location>
</feature>
<sequence>MQRMIWLTFGALLQGIAMAAFLFPHHIPSGGVAGMAILNEFFFDISLGLTLWTMNFGLLLLAINKLGKQAALWTIYCVAVTSIVVDLMSSHVTGPLNGTFIDVIYGAIIFGTGVGILFRFGASSGGMDIVALILANWTGKKPGSILFLINSFIILGTSLTLGLEIIVFAFICQWISTRLIDFVRTVSLKKTAKPFM</sequence>
<keyword evidence="8" id="KW-1185">Reference proteome</keyword>
<evidence type="ECO:0000256" key="2">
    <source>
        <dbReference type="ARBA" id="ARBA00022475"/>
    </source>
</evidence>
<dbReference type="EMBL" id="JAFHKR010000037">
    <property type="protein sequence ID" value="MBN3553584.1"/>
    <property type="molecule type" value="Genomic_DNA"/>
</dbReference>
<comment type="subcellular location">
    <subcellularLocation>
        <location evidence="1">Cell membrane</location>
        <topology evidence="1">Multi-pass membrane protein</topology>
    </subcellularLocation>
</comment>
<dbReference type="Proteomes" id="UP001296923">
    <property type="component" value="Unassembled WGS sequence"/>
</dbReference>
<feature type="transmembrane region" description="Helical" evidence="6">
    <location>
        <begin position="103"/>
        <end position="122"/>
    </location>
</feature>
<dbReference type="InterPro" id="IPR003740">
    <property type="entry name" value="YitT"/>
</dbReference>
<proteinExistence type="predicted"/>
<dbReference type="PANTHER" id="PTHR33545">
    <property type="entry name" value="UPF0750 MEMBRANE PROTEIN YITT-RELATED"/>
    <property type="match status" value="1"/>
</dbReference>
<evidence type="ECO:0000313" key="8">
    <source>
        <dbReference type="Proteomes" id="UP001296923"/>
    </source>
</evidence>
<keyword evidence="4 6" id="KW-1133">Transmembrane helix</keyword>
<keyword evidence="5 6" id="KW-0472">Membrane</keyword>
<accession>A0ABS2ZL26</accession>
<keyword evidence="2" id="KW-1003">Cell membrane</keyword>
<feature type="transmembrane region" description="Helical" evidence="6">
    <location>
        <begin position="143"/>
        <end position="171"/>
    </location>
</feature>
<protein>
    <submittedName>
        <fullName evidence="7">YitT family protein</fullName>
    </submittedName>
</protein>
<feature type="transmembrane region" description="Helical" evidence="6">
    <location>
        <begin position="43"/>
        <end position="63"/>
    </location>
</feature>
<name>A0ABS2ZL26_9BACL</name>
<evidence type="ECO:0000256" key="4">
    <source>
        <dbReference type="ARBA" id="ARBA00022989"/>
    </source>
</evidence>
<evidence type="ECO:0000256" key="1">
    <source>
        <dbReference type="ARBA" id="ARBA00004651"/>
    </source>
</evidence>
<evidence type="ECO:0000256" key="6">
    <source>
        <dbReference type="SAM" id="Phobius"/>
    </source>
</evidence>
<organism evidence="7 8">
    <name type="scientific">Fictibacillus nanhaiensis</name>
    <dbReference type="NCBI Taxonomy" id="742169"/>
    <lineage>
        <taxon>Bacteria</taxon>
        <taxon>Bacillati</taxon>
        <taxon>Bacillota</taxon>
        <taxon>Bacilli</taxon>
        <taxon>Bacillales</taxon>
        <taxon>Fictibacillaceae</taxon>
        <taxon>Fictibacillus</taxon>
    </lineage>
</organism>
<dbReference type="PANTHER" id="PTHR33545:SF9">
    <property type="entry name" value="UPF0750 MEMBRANE PROTEIN YITE"/>
    <property type="match status" value="1"/>
</dbReference>
<dbReference type="InterPro" id="IPR051461">
    <property type="entry name" value="UPF0750_membrane"/>
</dbReference>
<gene>
    <name evidence="7" type="ORF">JYA63_04850</name>
</gene>
<evidence type="ECO:0000313" key="7">
    <source>
        <dbReference type="EMBL" id="MBN3553584.1"/>
    </source>
</evidence>
<comment type="caution">
    <text evidence="7">The sequence shown here is derived from an EMBL/GenBank/DDBJ whole genome shotgun (WGS) entry which is preliminary data.</text>
</comment>
<dbReference type="Pfam" id="PF02588">
    <property type="entry name" value="YitT_membrane"/>
    <property type="match status" value="1"/>
</dbReference>